<dbReference type="Proteomes" id="UP000018877">
    <property type="component" value="Unassembled WGS sequence"/>
</dbReference>
<dbReference type="PANTHER" id="PTHR43335:SF4">
    <property type="entry name" value="ABC TRANSPORTER, ATP-BINDING PROTEIN"/>
    <property type="match status" value="1"/>
</dbReference>
<keyword evidence="3" id="KW-0547">Nucleotide-binding</keyword>
<sequence>METALEVKGITKRYKSGRGVRDIRFDIAKGDIFGLNGPNGAGKTTLLKIIIGLIRPDHGSVTIFGNNTTDQFEQAMKQVGCMIETADSYDYLSAYDNLKLSARFYPELPRTRIDEVLEQVGLAPYKKEKVNGFSLGMKQRLRLASALLSKPKLVILDEPTNGLDIEGIVNFRNTIQQLACEHGITFLISSHMINELSLIAGRIGIMQNGQLIRVGGVNELVKPGITLEQYIVSQLHTSKEGDHDDHRQYIK</sequence>
<protein>
    <submittedName>
        <fullName evidence="6">ABC transporter</fullName>
    </submittedName>
</protein>
<dbReference type="GO" id="GO:0005524">
    <property type="term" value="F:ATP binding"/>
    <property type="evidence" value="ECO:0007669"/>
    <property type="project" value="UniProtKB-KW"/>
</dbReference>
<reference evidence="6 7" key="1">
    <citation type="journal article" date="2014" name="Environ. Microbiol.">
        <title>The nitrate-ammonifying and nosZ-carrying bacterium Bacillus vireti is a potent source and sink for nitric and nitrous oxide under high nitrate conditions.</title>
        <authorList>
            <person name="Mania D."/>
            <person name="Heylen K."/>
            <person name="van Spanning R.J."/>
            <person name="Frostegard A."/>
        </authorList>
    </citation>
    <scope>NUCLEOTIDE SEQUENCE [LARGE SCALE GENOMIC DNA]</scope>
    <source>
        <strain evidence="6 7">LMG 21834</strain>
    </source>
</reference>
<dbReference type="InterPro" id="IPR017871">
    <property type="entry name" value="ABC_transporter-like_CS"/>
</dbReference>
<keyword evidence="4" id="KW-0067">ATP-binding</keyword>
<dbReference type="AlphaFoldDB" id="A0AB94IMY2"/>
<feature type="domain" description="ABC transporter" evidence="5">
    <location>
        <begin position="5"/>
        <end position="233"/>
    </location>
</feature>
<dbReference type="Gene3D" id="3.40.50.300">
    <property type="entry name" value="P-loop containing nucleotide triphosphate hydrolases"/>
    <property type="match status" value="1"/>
</dbReference>
<evidence type="ECO:0000256" key="3">
    <source>
        <dbReference type="ARBA" id="ARBA00022741"/>
    </source>
</evidence>
<evidence type="ECO:0000256" key="4">
    <source>
        <dbReference type="ARBA" id="ARBA00022840"/>
    </source>
</evidence>
<keyword evidence="7" id="KW-1185">Reference proteome</keyword>
<comment type="caution">
    <text evidence="6">The sequence shown here is derived from an EMBL/GenBank/DDBJ whole genome shotgun (WGS) entry which is preliminary data.</text>
</comment>
<name>A0AB94IMY2_9BACI</name>
<evidence type="ECO:0000256" key="2">
    <source>
        <dbReference type="ARBA" id="ARBA00022448"/>
    </source>
</evidence>
<dbReference type="Pfam" id="PF00005">
    <property type="entry name" value="ABC_tran"/>
    <property type="match status" value="1"/>
</dbReference>
<dbReference type="RefSeq" id="WP_024028650.1">
    <property type="nucleotide sequence ID" value="NZ_ALAN01000069.1"/>
</dbReference>
<dbReference type="PANTHER" id="PTHR43335">
    <property type="entry name" value="ABC TRANSPORTER, ATP-BINDING PROTEIN"/>
    <property type="match status" value="1"/>
</dbReference>
<accession>A0AB94IMY2</accession>
<dbReference type="InterPro" id="IPR003439">
    <property type="entry name" value="ABC_transporter-like_ATP-bd"/>
</dbReference>
<evidence type="ECO:0000313" key="6">
    <source>
        <dbReference type="EMBL" id="ETI68476.1"/>
    </source>
</evidence>
<dbReference type="SUPFAM" id="SSF52540">
    <property type="entry name" value="P-loop containing nucleoside triphosphate hydrolases"/>
    <property type="match status" value="1"/>
</dbReference>
<dbReference type="GO" id="GO:0016887">
    <property type="term" value="F:ATP hydrolysis activity"/>
    <property type="evidence" value="ECO:0007669"/>
    <property type="project" value="InterPro"/>
</dbReference>
<evidence type="ECO:0000313" key="7">
    <source>
        <dbReference type="Proteomes" id="UP000018877"/>
    </source>
</evidence>
<dbReference type="PROSITE" id="PS00211">
    <property type="entry name" value="ABC_TRANSPORTER_1"/>
    <property type="match status" value="1"/>
</dbReference>
<gene>
    <name evidence="6" type="ORF">BAVI_12324</name>
</gene>
<dbReference type="EMBL" id="ALAN01000069">
    <property type="protein sequence ID" value="ETI68476.1"/>
    <property type="molecule type" value="Genomic_DNA"/>
</dbReference>
<evidence type="ECO:0000259" key="5">
    <source>
        <dbReference type="PROSITE" id="PS50893"/>
    </source>
</evidence>
<evidence type="ECO:0000256" key="1">
    <source>
        <dbReference type="ARBA" id="ARBA00005417"/>
    </source>
</evidence>
<dbReference type="InterPro" id="IPR027417">
    <property type="entry name" value="P-loop_NTPase"/>
</dbReference>
<keyword evidence="2" id="KW-0813">Transport</keyword>
<dbReference type="PROSITE" id="PS50893">
    <property type="entry name" value="ABC_TRANSPORTER_2"/>
    <property type="match status" value="1"/>
</dbReference>
<dbReference type="InterPro" id="IPR003593">
    <property type="entry name" value="AAA+_ATPase"/>
</dbReference>
<proteinExistence type="inferred from homology"/>
<organism evidence="6 7">
    <name type="scientific">Neobacillus vireti LMG 21834</name>
    <dbReference type="NCBI Taxonomy" id="1131730"/>
    <lineage>
        <taxon>Bacteria</taxon>
        <taxon>Bacillati</taxon>
        <taxon>Bacillota</taxon>
        <taxon>Bacilli</taxon>
        <taxon>Bacillales</taxon>
        <taxon>Bacillaceae</taxon>
        <taxon>Neobacillus</taxon>
    </lineage>
</organism>
<dbReference type="SMART" id="SM00382">
    <property type="entry name" value="AAA"/>
    <property type="match status" value="1"/>
</dbReference>
<comment type="similarity">
    <text evidence="1">Belongs to the ABC transporter superfamily.</text>
</comment>